<gene>
    <name evidence="2" type="ORF">BDZ83DRAFT_718363</name>
</gene>
<dbReference type="InterPro" id="IPR029057">
    <property type="entry name" value="PRTase-like"/>
</dbReference>
<evidence type="ECO:0000313" key="2">
    <source>
        <dbReference type="EMBL" id="KAK1726587.1"/>
    </source>
</evidence>
<dbReference type="Proteomes" id="UP001244207">
    <property type="component" value="Unassembled WGS sequence"/>
</dbReference>
<dbReference type="SUPFAM" id="SSF53271">
    <property type="entry name" value="PRTase-like"/>
    <property type="match status" value="1"/>
</dbReference>
<reference evidence="2" key="1">
    <citation type="submission" date="2021-12" db="EMBL/GenBank/DDBJ databases">
        <title>Comparative genomics, transcriptomics and evolutionary studies reveal genomic signatures of adaptation to plant cell wall in hemibiotrophic fungi.</title>
        <authorList>
            <consortium name="DOE Joint Genome Institute"/>
            <person name="Baroncelli R."/>
            <person name="Diaz J.F."/>
            <person name="Benocci T."/>
            <person name="Peng M."/>
            <person name="Battaglia E."/>
            <person name="Haridas S."/>
            <person name="Andreopoulos W."/>
            <person name="Labutti K."/>
            <person name="Pangilinan J."/>
            <person name="Floch G.L."/>
            <person name="Makela M.R."/>
            <person name="Henrissat B."/>
            <person name="Grigoriev I.V."/>
            <person name="Crouch J.A."/>
            <person name="De Vries R.P."/>
            <person name="Sukno S.A."/>
            <person name="Thon M.R."/>
        </authorList>
    </citation>
    <scope>NUCLEOTIDE SEQUENCE</scope>
    <source>
        <strain evidence="2">CBS 112980</strain>
    </source>
</reference>
<dbReference type="RefSeq" id="XP_060366642.1">
    <property type="nucleotide sequence ID" value="XM_060512062.1"/>
</dbReference>
<dbReference type="AlphaFoldDB" id="A0AAD8ULP4"/>
<dbReference type="Pfam" id="PF14681">
    <property type="entry name" value="UPRTase"/>
    <property type="match status" value="1"/>
</dbReference>
<protein>
    <recommendedName>
        <fullName evidence="1">Phosphoribosyltransferase domain-containing protein</fullName>
    </recommendedName>
</protein>
<dbReference type="Gene3D" id="3.40.50.300">
    <property type="entry name" value="P-loop containing nucleotide triphosphate hydrolases"/>
    <property type="match status" value="1"/>
</dbReference>
<name>A0AAD8ULP4_GLOAC</name>
<dbReference type="Gene3D" id="3.40.50.2020">
    <property type="match status" value="1"/>
</dbReference>
<organism evidence="2 3">
    <name type="scientific">Glomerella acutata</name>
    <name type="common">Colletotrichum acutatum</name>
    <dbReference type="NCBI Taxonomy" id="27357"/>
    <lineage>
        <taxon>Eukaryota</taxon>
        <taxon>Fungi</taxon>
        <taxon>Dikarya</taxon>
        <taxon>Ascomycota</taxon>
        <taxon>Pezizomycotina</taxon>
        <taxon>Sordariomycetes</taxon>
        <taxon>Hypocreomycetidae</taxon>
        <taxon>Glomerellales</taxon>
        <taxon>Glomerellaceae</taxon>
        <taxon>Colletotrichum</taxon>
        <taxon>Colletotrichum acutatum species complex</taxon>
    </lineage>
</organism>
<feature type="domain" description="Phosphoribosyltransferase" evidence="1">
    <location>
        <begin position="488"/>
        <end position="539"/>
    </location>
</feature>
<proteinExistence type="predicted"/>
<comment type="caution">
    <text evidence="2">The sequence shown here is derived from an EMBL/GenBank/DDBJ whole genome shotgun (WGS) entry which is preliminary data.</text>
</comment>
<dbReference type="InterPro" id="IPR000836">
    <property type="entry name" value="PRTase_dom"/>
</dbReference>
<accession>A0AAD8ULP4</accession>
<sequence>MSCHNADKHFFTSIGHHICLKQTHDPCCHLSHDCPWEALFSQVMNAGEVSDLKPTIVGLYGLPGIGKSYVLYRLKKCFGVENQFQYYEGSEVIGNLVDGGLEAFKRLDNDAKIRQRQRAIQHVADECTVTGRIGIVAGHYSFWDVKSPSHEVVWTEADRRVYTHILYLDMPATILWNQRTRDKSRSRPDIQLKHLVKWKNAEMAGLSHVSRLNGMHFMPLYLDEMASYDGINHTNRMFFSGRNSDLLHTVLVLDADRTLCAADMGSMFWERLKATSLKQNPDRMLGGPEIIGKHWLWDDLGCPLKRLFSENNGYSLASFHRAMSLYDTFYDTCEEVAAAASLYPEEDLDVSVNIIGGGRFIDRYVVTSKIKAAVVSHLQEKGVSVWAFGDSPMDLPMLKRADQAIVVVGEERSRSKTMDGELPKAITGDENFRPRQALVPNPFVESFLYRYANLRVLHATNKSAAKLLMTSRRDASVAGPIFRAAHGQGYNTDGHRLVDESRTAIVALMRGGEPMALGISEVFPSAIFIHAKHATELTKETLMGVQTLLLVDSVLEIRIVVVAGVVQVKAISNVLEPLACGGDLSLLALRLSDNKFTGSGGTYTGKRLFNTTH</sequence>
<dbReference type="Gene3D" id="3.40.50.1000">
    <property type="entry name" value="HAD superfamily/HAD-like"/>
    <property type="match status" value="1"/>
</dbReference>
<dbReference type="InterPro" id="IPR027417">
    <property type="entry name" value="P-loop_NTPase"/>
</dbReference>
<dbReference type="GeneID" id="85395960"/>
<dbReference type="Pfam" id="PF13207">
    <property type="entry name" value="AAA_17"/>
    <property type="match status" value="1"/>
</dbReference>
<dbReference type="InterPro" id="IPR036412">
    <property type="entry name" value="HAD-like_sf"/>
</dbReference>
<dbReference type="SUPFAM" id="SSF52540">
    <property type="entry name" value="P-loop containing nucleoside triphosphate hydrolases"/>
    <property type="match status" value="1"/>
</dbReference>
<dbReference type="SUPFAM" id="SSF56784">
    <property type="entry name" value="HAD-like"/>
    <property type="match status" value="1"/>
</dbReference>
<dbReference type="EMBL" id="JAHMHS010000031">
    <property type="protein sequence ID" value="KAK1726587.1"/>
    <property type="molecule type" value="Genomic_DNA"/>
</dbReference>
<dbReference type="InterPro" id="IPR023214">
    <property type="entry name" value="HAD_sf"/>
</dbReference>
<evidence type="ECO:0000259" key="1">
    <source>
        <dbReference type="Pfam" id="PF14681"/>
    </source>
</evidence>
<evidence type="ECO:0000313" key="3">
    <source>
        <dbReference type="Proteomes" id="UP001244207"/>
    </source>
</evidence>
<keyword evidence="3" id="KW-1185">Reference proteome</keyword>